<keyword evidence="3" id="KW-1185">Reference proteome</keyword>
<dbReference type="EMBL" id="JBDJPC010000001">
    <property type="protein sequence ID" value="KAL1516199.1"/>
    <property type="molecule type" value="Genomic_DNA"/>
</dbReference>
<dbReference type="AlphaFoldDB" id="A0ABD1FAA3"/>
<accession>A0ABD1FAA3</accession>
<sequence>MDSIFQGKKNIKPAILLSTDTIDHLEEETEPIQSTSGNAQTLGKSSSLKRKWPIKVEKEKVEVAKKKESLMSERN</sequence>
<feature type="region of interest" description="Disordered" evidence="1">
    <location>
        <begin position="27"/>
        <end position="47"/>
    </location>
</feature>
<dbReference type="Proteomes" id="UP001566132">
    <property type="component" value="Unassembled WGS sequence"/>
</dbReference>
<comment type="caution">
    <text evidence="2">The sequence shown here is derived from an EMBL/GenBank/DDBJ whole genome shotgun (WGS) entry which is preliminary data.</text>
</comment>
<reference evidence="2 3" key="1">
    <citation type="submission" date="2024-05" db="EMBL/GenBank/DDBJ databases">
        <title>Genetic variation in Jamaican populations of the coffee berry borer (Hypothenemus hampei).</title>
        <authorList>
            <person name="Errbii M."/>
            <person name="Myrie A."/>
        </authorList>
    </citation>
    <scope>NUCLEOTIDE SEQUENCE [LARGE SCALE GENOMIC DNA]</scope>
    <source>
        <strain evidence="2">JA-Hopewell-2020-01-JO</strain>
        <tissue evidence="2">Whole body</tissue>
    </source>
</reference>
<organism evidence="2 3">
    <name type="scientific">Hypothenemus hampei</name>
    <name type="common">Coffee berry borer</name>
    <dbReference type="NCBI Taxonomy" id="57062"/>
    <lineage>
        <taxon>Eukaryota</taxon>
        <taxon>Metazoa</taxon>
        <taxon>Ecdysozoa</taxon>
        <taxon>Arthropoda</taxon>
        <taxon>Hexapoda</taxon>
        <taxon>Insecta</taxon>
        <taxon>Pterygota</taxon>
        <taxon>Neoptera</taxon>
        <taxon>Endopterygota</taxon>
        <taxon>Coleoptera</taxon>
        <taxon>Polyphaga</taxon>
        <taxon>Cucujiformia</taxon>
        <taxon>Curculionidae</taxon>
        <taxon>Scolytinae</taxon>
        <taxon>Hypothenemus</taxon>
    </lineage>
</organism>
<evidence type="ECO:0000313" key="3">
    <source>
        <dbReference type="Proteomes" id="UP001566132"/>
    </source>
</evidence>
<feature type="compositionally biased region" description="Polar residues" evidence="1">
    <location>
        <begin position="31"/>
        <end position="46"/>
    </location>
</feature>
<proteinExistence type="predicted"/>
<evidence type="ECO:0000313" key="2">
    <source>
        <dbReference type="EMBL" id="KAL1516199.1"/>
    </source>
</evidence>
<protein>
    <submittedName>
        <fullName evidence="2">Uncharacterized protein</fullName>
    </submittedName>
</protein>
<name>A0ABD1FAA3_HYPHA</name>
<evidence type="ECO:0000256" key="1">
    <source>
        <dbReference type="SAM" id="MobiDB-lite"/>
    </source>
</evidence>
<gene>
    <name evidence="2" type="ORF">ABEB36_000118</name>
</gene>